<evidence type="ECO:0000256" key="1">
    <source>
        <dbReference type="ARBA" id="ARBA00004123"/>
    </source>
</evidence>
<evidence type="ECO:0000256" key="3">
    <source>
        <dbReference type="ARBA" id="ARBA00022884"/>
    </source>
</evidence>
<keyword evidence="7" id="KW-0539">Nucleus</keyword>
<feature type="compositionally biased region" description="Basic and acidic residues" evidence="9">
    <location>
        <begin position="1571"/>
        <end position="1580"/>
    </location>
</feature>
<dbReference type="GO" id="GO:0005634">
    <property type="term" value="C:nucleus"/>
    <property type="evidence" value="ECO:0007669"/>
    <property type="project" value="UniProtKB-SubCell"/>
</dbReference>
<keyword evidence="12" id="KW-1185">Reference proteome</keyword>
<proteinExistence type="predicted"/>
<dbReference type="PANTHER" id="PTHR15528:SF11">
    <property type="entry name" value="FI18188P1"/>
    <property type="match status" value="1"/>
</dbReference>
<feature type="compositionally biased region" description="Low complexity" evidence="9">
    <location>
        <begin position="697"/>
        <end position="708"/>
    </location>
</feature>
<keyword evidence="6" id="KW-0804">Transcription</keyword>
<feature type="compositionally biased region" description="Polar residues" evidence="9">
    <location>
        <begin position="531"/>
        <end position="541"/>
    </location>
</feature>
<feature type="compositionally biased region" description="Polar residues" evidence="9">
    <location>
        <begin position="952"/>
        <end position="964"/>
    </location>
</feature>
<feature type="compositionally biased region" description="Low complexity" evidence="9">
    <location>
        <begin position="835"/>
        <end position="847"/>
    </location>
</feature>
<feature type="compositionally biased region" description="Polar residues" evidence="9">
    <location>
        <begin position="848"/>
        <end position="872"/>
    </location>
</feature>
<feature type="region of interest" description="Disordered" evidence="9">
    <location>
        <begin position="277"/>
        <end position="411"/>
    </location>
</feature>
<dbReference type="EnsemblMetazoa" id="ENSAATROPT001894">
    <property type="protein sequence ID" value="ENSAATROPP001817"/>
    <property type="gene ID" value="ENSAATROPG001483"/>
</dbReference>
<accession>A0AAG5CSK8</accession>
<feature type="compositionally biased region" description="Polar residues" evidence="9">
    <location>
        <begin position="1393"/>
        <end position="1407"/>
    </location>
</feature>
<feature type="compositionally biased region" description="Basic and acidic residues" evidence="9">
    <location>
        <begin position="579"/>
        <end position="595"/>
    </location>
</feature>
<feature type="compositionally biased region" description="Basic and acidic residues" evidence="9">
    <location>
        <begin position="605"/>
        <end position="614"/>
    </location>
</feature>
<reference evidence="11" key="1">
    <citation type="submission" date="2024-04" db="UniProtKB">
        <authorList>
            <consortium name="EnsemblMetazoa"/>
        </authorList>
    </citation>
    <scope>IDENTIFICATION</scope>
    <source>
        <strain evidence="11">EBRO</strain>
    </source>
</reference>
<dbReference type="InterPro" id="IPR012677">
    <property type="entry name" value="Nucleotide-bd_a/b_plait_sf"/>
</dbReference>
<dbReference type="PANTHER" id="PTHR15528">
    <property type="entry name" value="PEROXISOME PROLIFERATOR ACTIVATED RECEPTOR GAMMA COACTIVATOR 1 PGC-1 -RELATED"/>
    <property type="match status" value="1"/>
</dbReference>
<sequence length="1816" mass="195417">MINLSTTAPVHSYACRSGGSNVVVVNTVSPLGDRRQHRRRVPSARHNQHNFHPANSSPDGTGVVAGGIDLLGEGFVGINGFRNNRFQYQIPTVGQHYGNAFHLGDDDEEVTELIGDRDPRHPHAARDGTVTGDAAMYLQDIIGEHTNDDDDDEDVEMSTAVEVISIDPNCDYDTEDEQDDGGEEEEDEDEEEEDVEYEDEEEEDCAPTVQQFAGDWMSKDGVTGWVPAPDETGELVARNVSLTVDVAHEVIGGLEDNLDEEEEDDVGDIHCNVVAMPVGEVILPKEEKKEEGGRGRSNSCSSTASSSSHSSTSSSSSSSSSSGSTITNGSNRSSKSNVFLSRVKVERNDGPSLDFSPTKGIPFEPPEQLLQVKEESPTAPPGRQIGRRKRTSSSQRRSFSMPHSPVGTGNGIDALAPISLSFEDLDSLVLSPLKALAGGGIKVSESDLDDSLVEELANDGTFDLAEYITGDDSTTSCDTNAGYFSARKRQKAEQAKPTPVLHPKSRGKELKVLRQLMLPQKPTRSPMGHRAQSTETPNPGSNAAGHEECATQTSLNGRRSCTAKVLSRLTLGDDSSDSAEDHLGDESTPEVKKEPAAGSRKSKRKAADDAEKDPTWNPNGVGGSKPLHHTKVDGGKVQHHKQSPQSSPQCAAAVSKPFPLGNSDESGNEKASPAKGSAAVHIKGVKFGQVVRKDHPSSSTSSSTSTTTVVGAKKPPLPGNSLKPDQSRTNVFRKKTNVKLDHDYCSPKNGSLQATGGLAAVTGGGAVGGCQRKAIEIPFLLPTKDQLRHERKLQKERKRNEHTVAKKSQEQAMDSSSNGGAADNSKDKQTRHHLSGSSSSSKGSSSSNPSAVQKTPATNLTSSPVHSVGSGRTATAVVDKSFVNNSLSSSPASSDASANEVTQSSHTKLLPPTSNSGAAIGGGAVKRQVSLLKINQQTTTACAVVAASAFSRPSNDDANANHVSSPVARVDGNESGSSSPVVKCEDKTTQPDKVSETSHEQGVAVVVRRKLNLQEYKKRREHPENVPPPQTVVNGGSVSKVEPSVFPSDPRRRVASDGPGANGDRMQMPDSDKTSDRTVNVSSGYSGGVSAGLANVSVSSGTTATQAVIKQEPLDPISAAKRKALRMQQLKKEAAIKSHEAKLSQKTMPLMPIVPLAQITSLEFDEQGNPLSLDEARARAKTGEADGRDSFKLHPDYEEIVIVSVGCNTALTIVPGEPEPAIDPLVVRSSSNGGAGGEGSQMQQLKNASGKDASLLLGIKDTLKRCCPSVGNMPGSSLIASIQEVMIKKSNNITQSVPLSAAAPTAEVVSVAETAITLKTEPGTGGAGGGQEQYLLMQQSSPYVGVSPPSSFSPGKPERAHTPSLSACQANHHKQGHTIKSEDIEGTALKSVAASQTTTNGEMSEPSTAPEHGEDKIIMHLRKDRPRPPSADASTQTEPSGRFAPLRKFSPRNSGPPSASVEPRNGTEVACTRQSRHPEVGQQRSERSYRSRRRDGSESSGAESDGGRRRSHRSKSRSGRDQLHPAYHQHHRTVKREDRSRSRHGSSRRRSSRSRSGSRSRSRSTYSHRVHRDEHRDQQQHHHQHQHHGSNNGAGGHYSRGRRKSRTSSRSSSSSLLSRRGRRSMSASSSASSSSASSRSSSRSRRSRSPRSSSVSRSNSRLSGLRSATPPDQRYQSRERLNHRRPMSPERKIVYIGRLECNIRKEDLHQKFQPYGKIVKITLHSKDNGVRYGFVTFEKPQHAYSAIDASANDPNLREYDVSFGGRRAFCRMQYADLGPYGRWHFFNNHSSFKKPFLPLEVLQKFTQTLTKMRRHL</sequence>
<dbReference type="InterPro" id="IPR034605">
    <property type="entry name" value="PGC-1"/>
</dbReference>
<feature type="compositionally biased region" description="Basic residues" evidence="9">
    <location>
        <begin position="35"/>
        <end position="49"/>
    </location>
</feature>
<feature type="compositionally biased region" description="Basic residues" evidence="9">
    <location>
        <begin position="1541"/>
        <end position="1570"/>
    </location>
</feature>
<feature type="region of interest" description="Disordered" evidence="9">
    <location>
        <begin position="778"/>
        <end position="872"/>
    </location>
</feature>
<evidence type="ECO:0000256" key="9">
    <source>
        <dbReference type="SAM" id="MobiDB-lite"/>
    </source>
</evidence>
<feature type="region of interest" description="Disordered" evidence="9">
    <location>
        <begin position="952"/>
        <end position="1006"/>
    </location>
</feature>
<dbReference type="GO" id="GO:0045944">
    <property type="term" value="P:positive regulation of transcription by RNA polymerase II"/>
    <property type="evidence" value="ECO:0007669"/>
    <property type="project" value="TreeGrafter"/>
</dbReference>
<protein>
    <recommendedName>
        <fullName evidence="10">RRM domain-containing protein</fullName>
    </recommendedName>
</protein>
<dbReference type="InterPro" id="IPR035979">
    <property type="entry name" value="RBD_domain_sf"/>
</dbReference>
<feature type="compositionally biased region" description="Low complexity" evidence="9">
    <location>
        <begin position="1342"/>
        <end position="1355"/>
    </location>
</feature>
<feature type="region of interest" description="Disordered" evidence="9">
    <location>
        <begin position="1342"/>
        <end position="1689"/>
    </location>
</feature>
<name>A0AAG5CSK8_ANOAO</name>
<dbReference type="GO" id="GO:0003712">
    <property type="term" value="F:transcription coregulator activity"/>
    <property type="evidence" value="ECO:0007669"/>
    <property type="project" value="InterPro"/>
</dbReference>
<feature type="compositionally biased region" description="Polar residues" evidence="9">
    <location>
        <begin position="900"/>
        <end position="917"/>
    </location>
</feature>
<dbReference type="Proteomes" id="UP000075880">
    <property type="component" value="Unassembled WGS sequence"/>
</dbReference>
<feature type="region of interest" description="Disordered" evidence="9">
    <location>
        <begin position="884"/>
        <end position="917"/>
    </location>
</feature>
<dbReference type="SUPFAM" id="SSF54928">
    <property type="entry name" value="RNA-binding domain, RBD"/>
    <property type="match status" value="1"/>
</dbReference>
<keyword evidence="2" id="KW-0597">Phosphoprotein</keyword>
<keyword evidence="5" id="KW-0010">Activator</keyword>
<dbReference type="Pfam" id="PF00076">
    <property type="entry name" value="RRM_1"/>
    <property type="match status" value="1"/>
</dbReference>
<feature type="compositionally biased region" description="Low complexity" evidence="9">
    <location>
        <begin position="1608"/>
        <end position="1641"/>
    </location>
</feature>
<feature type="compositionally biased region" description="Basic and acidic residues" evidence="9">
    <location>
        <begin position="798"/>
        <end position="809"/>
    </location>
</feature>
<feature type="domain" description="RRM" evidence="10">
    <location>
        <begin position="1692"/>
        <end position="1766"/>
    </location>
</feature>
<keyword evidence="3 8" id="KW-0694">RNA-binding</keyword>
<evidence type="ECO:0000259" key="10">
    <source>
        <dbReference type="PROSITE" id="PS50102"/>
    </source>
</evidence>
<evidence type="ECO:0000256" key="7">
    <source>
        <dbReference type="ARBA" id="ARBA00023242"/>
    </source>
</evidence>
<dbReference type="GO" id="GO:0003723">
    <property type="term" value="F:RNA binding"/>
    <property type="evidence" value="ECO:0007669"/>
    <property type="project" value="UniProtKB-UniRule"/>
</dbReference>
<feature type="compositionally biased region" description="Basic and acidic residues" evidence="9">
    <location>
        <begin position="283"/>
        <end position="294"/>
    </location>
</feature>
<keyword evidence="4" id="KW-0805">Transcription regulation</keyword>
<feature type="compositionally biased region" description="Basic and acidic residues" evidence="9">
    <location>
        <begin position="1476"/>
        <end position="1497"/>
    </location>
</feature>
<evidence type="ECO:0000256" key="2">
    <source>
        <dbReference type="ARBA" id="ARBA00022553"/>
    </source>
</evidence>
<feature type="compositionally biased region" description="Polar residues" evidence="9">
    <location>
        <begin position="810"/>
        <end position="819"/>
    </location>
</feature>
<evidence type="ECO:0000256" key="6">
    <source>
        <dbReference type="ARBA" id="ARBA00023163"/>
    </source>
</evidence>
<dbReference type="SMART" id="SM00360">
    <property type="entry name" value="RRM"/>
    <property type="match status" value="1"/>
</dbReference>
<feature type="compositionally biased region" description="Low complexity" evidence="9">
    <location>
        <begin position="1650"/>
        <end position="1668"/>
    </location>
</feature>
<evidence type="ECO:0000313" key="11">
    <source>
        <dbReference type="EnsemblMetazoa" id="ENSAATROPP001817"/>
    </source>
</evidence>
<evidence type="ECO:0000256" key="8">
    <source>
        <dbReference type="PROSITE-ProRule" id="PRU00176"/>
    </source>
</evidence>
<feature type="region of interest" description="Disordered" evidence="9">
    <location>
        <begin position="32"/>
        <end position="60"/>
    </location>
</feature>
<feature type="region of interest" description="Disordered" evidence="9">
    <location>
        <begin position="162"/>
        <end position="204"/>
    </location>
</feature>
<evidence type="ECO:0000313" key="12">
    <source>
        <dbReference type="Proteomes" id="UP000075880"/>
    </source>
</evidence>
<feature type="compositionally biased region" description="Low complexity" evidence="9">
    <location>
        <begin position="884"/>
        <end position="899"/>
    </location>
</feature>
<organism evidence="11 12">
    <name type="scientific">Anopheles atroparvus</name>
    <name type="common">European mosquito</name>
    <dbReference type="NCBI Taxonomy" id="41427"/>
    <lineage>
        <taxon>Eukaryota</taxon>
        <taxon>Metazoa</taxon>
        <taxon>Ecdysozoa</taxon>
        <taxon>Arthropoda</taxon>
        <taxon>Hexapoda</taxon>
        <taxon>Insecta</taxon>
        <taxon>Pterygota</taxon>
        <taxon>Neoptera</taxon>
        <taxon>Endopterygota</taxon>
        <taxon>Diptera</taxon>
        <taxon>Nematocera</taxon>
        <taxon>Culicoidea</taxon>
        <taxon>Culicidae</taxon>
        <taxon>Anophelinae</taxon>
        <taxon>Anopheles</taxon>
    </lineage>
</organism>
<dbReference type="InterPro" id="IPR000504">
    <property type="entry name" value="RRM_dom"/>
</dbReference>
<evidence type="ECO:0000256" key="4">
    <source>
        <dbReference type="ARBA" id="ARBA00023015"/>
    </source>
</evidence>
<feature type="compositionally biased region" description="Basic and acidic residues" evidence="9">
    <location>
        <begin position="983"/>
        <end position="999"/>
    </location>
</feature>
<feature type="region of interest" description="Disordered" evidence="9">
    <location>
        <begin position="487"/>
        <end position="730"/>
    </location>
</feature>
<feature type="compositionally biased region" description="Low complexity" evidence="9">
    <location>
        <begin position="296"/>
        <end position="334"/>
    </location>
</feature>
<feature type="region of interest" description="Disordered" evidence="9">
    <location>
        <begin position="1018"/>
        <end position="1079"/>
    </location>
</feature>
<feature type="compositionally biased region" description="Polar residues" evidence="9">
    <location>
        <begin position="550"/>
        <end position="559"/>
    </location>
</feature>
<feature type="compositionally biased region" description="Acidic residues" evidence="9">
    <location>
        <begin position="170"/>
        <end position="204"/>
    </location>
</feature>
<dbReference type="Gene3D" id="3.30.70.330">
    <property type="match status" value="1"/>
</dbReference>
<comment type="subcellular location">
    <subcellularLocation>
        <location evidence="1">Nucleus</location>
    </subcellularLocation>
</comment>
<dbReference type="PROSITE" id="PS50102">
    <property type="entry name" value="RRM"/>
    <property type="match status" value="1"/>
</dbReference>
<evidence type="ECO:0000256" key="5">
    <source>
        <dbReference type="ARBA" id="ARBA00023159"/>
    </source>
</evidence>